<dbReference type="OrthoDB" id="636214at2"/>
<protein>
    <submittedName>
        <fullName evidence="9">RagB/SusD family nutrient uptake outer membrane protein</fullName>
    </submittedName>
</protein>
<keyword evidence="5" id="KW-0998">Cell outer membrane</keyword>
<comment type="caution">
    <text evidence="9">The sequence shown here is derived from an EMBL/GenBank/DDBJ whole genome shotgun (WGS) entry which is preliminary data.</text>
</comment>
<keyword evidence="3 6" id="KW-0732">Signal</keyword>
<evidence type="ECO:0000256" key="6">
    <source>
        <dbReference type="SAM" id="SignalP"/>
    </source>
</evidence>
<proteinExistence type="inferred from homology"/>
<evidence type="ECO:0000313" key="10">
    <source>
        <dbReference type="Proteomes" id="UP000226437"/>
    </source>
</evidence>
<dbReference type="AlphaFoldDB" id="A0A2G0CBQ5"/>
<reference evidence="9 10" key="1">
    <citation type="submission" date="2017-10" db="EMBL/GenBank/DDBJ databases">
        <title>The draft genome sequence of Lewinella marina KCTC 32374.</title>
        <authorList>
            <person name="Wang K."/>
        </authorList>
    </citation>
    <scope>NUCLEOTIDE SEQUENCE [LARGE SCALE GENOMIC DNA]</scope>
    <source>
        <strain evidence="9 10">MKG-38</strain>
    </source>
</reference>
<dbReference type="Gene3D" id="1.25.40.390">
    <property type="match status" value="1"/>
</dbReference>
<keyword evidence="4" id="KW-0472">Membrane</keyword>
<sequence>MQTMKSILTPLCLLLLLATSCTEVLDRTPQGEYTLENFFRTEEQAVQSVNAVYNQLRSWETHVFSFIGMTDIVSDDSDKGSFTSDGFFLEEIDQFTFTPTNVAPASVWSGYYTGIFRANLAIQNLPEVPEIDEQVRTRLRGEARFLRAYFYFNLVRWFGDVPLLLEPFPDNFAIARAPKAEVYALIESDLQAAIEALPASYSGVDVGRATSGAARAMLAKVALTRGNFQQAADLSLAVINSGRYALYPTFAGIFTLEGENSSESVFEVQAAAFEIGGGGTQYNEVQGVRGVPNLGWGFNRPSDDLIAAFEPGDPRRDATILYVGEVLPDGSGIVEGDPNIVGERFNQKAYVSDHPGGNGNGPGNIRVLRYADVLLIAAEALNEIGRPEEALTYLNMVRARARGTSSSVLPDVTTTDQAQLRQAIWRERRVELALEQHRWFDLVRTNRSFEVMKPLRPSFTQNKNELFPIPQTEIDLSEGALVQNPGYN</sequence>
<dbReference type="Pfam" id="PF14322">
    <property type="entry name" value="SusD-like_3"/>
    <property type="match status" value="1"/>
</dbReference>
<feature type="domain" description="RagB/SusD" evidence="7">
    <location>
        <begin position="350"/>
        <end position="487"/>
    </location>
</feature>
<dbReference type="EMBL" id="PDLO01000009">
    <property type="protein sequence ID" value="PHK97395.1"/>
    <property type="molecule type" value="Genomic_DNA"/>
</dbReference>
<evidence type="ECO:0000313" key="9">
    <source>
        <dbReference type="EMBL" id="PHK97395.1"/>
    </source>
</evidence>
<dbReference type="InterPro" id="IPR033985">
    <property type="entry name" value="SusD-like_N"/>
</dbReference>
<evidence type="ECO:0000256" key="2">
    <source>
        <dbReference type="ARBA" id="ARBA00006275"/>
    </source>
</evidence>
<evidence type="ECO:0000256" key="1">
    <source>
        <dbReference type="ARBA" id="ARBA00004442"/>
    </source>
</evidence>
<accession>A0A2G0CBQ5</accession>
<dbReference type="InterPro" id="IPR012944">
    <property type="entry name" value="SusD_RagB_dom"/>
</dbReference>
<keyword evidence="10" id="KW-1185">Reference proteome</keyword>
<feature type="signal peptide" evidence="6">
    <location>
        <begin position="1"/>
        <end position="23"/>
    </location>
</feature>
<dbReference type="Proteomes" id="UP000226437">
    <property type="component" value="Unassembled WGS sequence"/>
</dbReference>
<evidence type="ECO:0000256" key="4">
    <source>
        <dbReference type="ARBA" id="ARBA00023136"/>
    </source>
</evidence>
<comment type="similarity">
    <text evidence="2">Belongs to the SusD family.</text>
</comment>
<organism evidence="9 10">
    <name type="scientific">Neolewinella marina</name>
    <dbReference type="NCBI Taxonomy" id="438751"/>
    <lineage>
        <taxon>Bacteria</taxon>
        <taxon>Pseudomonadati</taxon>
        <taxon>Bacteroidota</taxon>
        <taxon>Saprospiria</taxon>
        <taxon>Saprospirales</taxon>
        <taxon>Lewinellaceae</taxon>
        <taxon>Neolewinella</taxon>
    </lineage>
</organism>
<evidence type="ECO:0000259" key="7">
    <source>
        <dbReference type="Pfam" id="PF07980"/>
    </source>
</evidence>
<feature type="chain" id="PRO_5013881277" evidence="6">
    <location>
        <begin position="24"/>
        <end position="488"/>
    </location>
</feature>
<dbReference type="InterPro" id="IPR011990">
    <property type="entry name" value="TPR-like_helical_dom_sf"/>
</dbReference>
<feature type="domain" description="SusD-like N-terminal" evidence="8">
    <location>
        <begin position="87"/>
        <end position="223"/>
    </location>
</feature>
<evidence type="ECO:0000256" key="3">
    <source>
        <dbReference type="ARBA" id="ARBA00022729"/>
    </source>
</evidence>
<dbReference type="Pfam" id="PF07980">
    <property type="entry name" value="SusD_RagB"/>
    <property type="match status" value="1"/>
</dbReference>
<dbReference type="GO" id="GO:0009279">
    <property type="term" value="C:cell outer membrane"/>
    <property type="evidence" value="ECO:0007669"/>
    <property type="project" value="UniProtKB-SubCell"/>
</dbReference>
<gene>
    <name evidence="9" type="ORF">CGL56_16460</name>
</gene>
<evidence type="ECO:0000256" key="5">
    <source>
        <dbReference type="ARBA" id="ARBA00023237"/>
    </source>
</evidence>
<comment type="subcellular location">
    <subcellularLocation>
        <location evidence="1">Cell outer membrane</location>
    </subcellularLocation>
</comment>
<dbReference type="PROSITE" id="PS51257">
    <property type="entry name" value="PROKAR_LIPOPROTEIN"/>
    <property type="match status" value="1"/>
</dbReference>
<name>A0A2G0CBQ5_9BACT</name>
<dbReference type="SUPFAM" id="SSF48452">
    <property type="entry name" value="TPR-like"/>
    <property type="match status" value="1"/>
</dbReference>
<evidence type="ECO:0000259" key="8">
    <source>
        <dbReference type="Pfam" id="PF14322"/>
    </source>
</evidence>
<dbReference type="CDD" id="cd08977">
    <property type="entry name" value="SusD"/>
    <property type="match status" value="1"/>
</dbReference>